<evidence type="ECO:0000313" key="3">
    <source>
        <dbReference type="Proteomes" id="UP000559987"/>
    </source>
</evidence>
<dbReference type="PANTHER" id="PTHR33361:SF16">
    <property type="entry name" value="DUF885 DOMAIN-CONTAINING PROTEIN"/>
    <property type="match status" value="1"/>
</dbReference>
<protein>
    <submittedName>
        <fullName evidence="2">Uncharacterized protein (DUF885 family)</fullName>
    </submittedName>
</protein>
<feature type="chain" id="PRO_5032829057" evidence="1">
    <location>
        <begin position="24"/>
        <end position="600"/>
    </location>
</feature>
<dbReference type="EMBL" id="JACHXZ010000003">
    <property type="protein sequence ID" value="MBB3169375.1"/>
    <property type="molecule type" value="Genomic_DNA"/>
</dbReference>
<keyword evidence="3" id="KW-1185">Reference proteome</keyword>
<evidence type="ECO:0000256" key="1">
    <source>
        <dbReference type="SAM" id="SignalP"/>
    </source>
</evidence>
<reference evidence="2 3" key="1">
    <citation type="submission" date="2020-08" db="EMBL/GenBank/DDBJ databases">
        <title>Genomic Encyclopedia of Type Strains, Phase III (KMG-III): the genomes of soil and plant-associated and newly described type strains.</title>
        <authorList>
            <person name="Whitman W."/>
        </authorList>
    </citation>
    <scope>NUCLEOTIDE SEQUENCE [LARGE SCALE GENOMIC DNA]</scope>
    <source>
        <strain evidence="2 3">CECT 8571</strain>
    </source>
</reference>
<keyword evidence="1" id="KW-0732">Signal</keyword>
<dbReference type="PANTHER" id="PTHR33361">
    <property type="entry name" value="GLR0591 PROTEIN"/>
    <property type="match status" value="1"/>
</dbReference>
<gene>
    <name evidence="2" type="ORF">FHS30_002583</name>
</gene>
<comment type="caution">
    <text evidence="2">The sequence shown here is derived from an EMBL/GenBank/DDBJ whole genome shotgun (WGS) entry which is preliminary data.</text>
</comment>
<dbReference type="RefSeq" id="WP_183910847.1">
    <property type="nucleotide sequence ID" value="NZ_JACHXZ010000003.1"/>
</dbReference>
<organism evidence="2 3">
    <name type="scientific">Simiduia aestuariiviva</name>
    <dbReference type="NCBI Taxonomy" id="1510459"/>
    <lineage>
        <taxon>Bacteria</taxon>
        <taxon>Pseudomonadati</taxon>
        <taxon>Pseudomonadota</taxon>
        <taxon>Gammaproteobacteria</taxon>
        <taxon>Cellvibrionales</taxon>
        <taxon>Cellvibrionaceae</taxon>
        <taxon>Simiduia</taxon>
    </lineage>
</organism>
<proteinExistence type="predicted"/>
<dbReference type="InterPro" id="IPR010281">
    <property type="entry name" value="DUF885"/>
</dbReference>
<feature type="signal peptide" evidence="1">
    <location>
        <begin position="1"/>
        <end position="23"/>
    </location>
</feature>
<dbReference type="Pfam" id="PF05960">
    <property type="entry name" value="DUF885"/>
    <property type="match status" value="1"/>
</dbReference>
<dbReference type="AlphaFoldDB" id="A0A839UVL3"/>
<sequence>MNPIVKLIAGATGCLLLSMAVNAGTDTQNEDAKAEALFETIFNEGVERSPIYQTYLGMKTNYDQWDDLSPAHEQEGLALTRDQLKRLRALDKSKLSADNALSYRLMEEDLQQDLAFERWRLHNYPVNQMFGMHSMVPSFLINQHRVDSVSDAEAYIGRLNNVPKMMKQLVANLDERAKAGIIAPKFVFPYVISDSENILKGAPFEKGEDSPLMADFRKKVAALEADEKTKAKLIKRGEQALKKSLKPAYTQLVSYLKKLEKKADTRDGAWKFPDGADFYNAALKKTTTTDLTADEIHTLGLEEVARIHDEMRAIMKKVGFEGNLQEFFVFMRDDPQFYYDNTEAGKQRYLDEATALIDTMKGRLDELFITKPKADLLVKAVEPFREKSAGKAFYQRPAPNGTRPGMYYANLYDMKAMPIYQMEALAYHEGIPGHHMQLAISQELTGVPKFRKYGGYTAYTEGWGLYSELVPKEMGLYQDPYSDFGRLAMELWRACRLVVDTGLHAKKWTREEAIDYLVTNTPNAKSDSVKAIERYIVMPSQATAYKIGMLKILELRERAKRELGDKFDIRQYHDLVLTAGPLPLNVLEERVNAWIKRTKA</sequence>
<name>A0A839UVL3_9GAMM</name>
<evidence type="ECO:0000313" key="2">
    <source>
        <dbReference type="EMBL" id="MBB3169375.1"/>
    </source>
</evidence>
<accession>A0A839UVL3</accession>
<dbReference type="Proteomes" id="UP000559987">
    <property type="component" value="Unassembled WGS sequence"/>
</dbReference>